<name>A0A9N9AHI7_9GLOM</name>
<evidence type="ECO:0000313" key="2">
    <source>
        <dbReference type="Proteomes" id="UP000789706"/>
    </source>
</evidence>
<protein>
    <submittedName>
        <fullName evidence="1">10562_t:CDS:1</fullName>
    </submittedName>
</protein>
<keyword evidence="2" id="KW-1185">Reference proteome</keyword>
<dbReference type="OrthoDB" id="843225at2759"/>
<dbReference type="InterPro" id="IPR014729">
    <property type="entry name" value="Rossmann-like_a/b/a_fold"/>
</dbReference>
<dbReference type="Proteomes" id="UP000789706">
    <property type="component" value="Unassembled WGS sequence"/>
</dbReference>
<dbReference type="PANTHER" id="PTHR31964">
    <property type="entry name" value="ADENINE NUCLEOTIDE ALPHA HYDROLASES-LIKE SUPERFAMILY PROTEIN"/>
    <property type="match status" value="1"/>
</dbReference>
<dbReference type="PANTHER" id="PTHR31964:SF113">
    <property type="entry name" value="USPA DOMAIN-CONTAINING PROTEIN"/>
    <property type="match status" value="1"/>
</dbReference>
<organism evidence="1 2">
    <name type="scientific">Diversispora eburnea</name>
    <dbReference type="NCBI Taxonomy" id="1213867"/>
    <lineage>
        <taxon>Eukaryota</taxon>
        <taxon>Fungi</taxon>
        <taxon>Fungi incertae sedis</taxon>
        <taxon>Mucoromycota</taxon>
        <taxon>Glomeromycotina</taxon>
        <taxon>Glomeromycetes</taxon>
        <taxon>Diversisporales</taxon>
        <taxon>Diversisporaceae</taxon>
        <taxon>Diversispora</taxon>
    </lineage>
</organism>
<dbReference type="AlphaFoldDB" id="A0A9N9AHI7"/>
<proteinExistence type="predicted"/>
<feature type="non-terminal residue" evidence="1">
    <location>
        <position position="91"/>
    </location>
</feature>
<gene>
    <name evidence="1" type="ORF">DEBURN_LOCUS6020</name>
</gene>
<dbReference type="EMBL" id="CAJVPK010000580">
    <property type="protein sequence ID" value="CAG8528474.1"/>
    <property type="molecule type" value="Genomic_DNA"/>
</dbReference>
<reference evidence="1" key="1">
    <citation type="submission" date="2021-06" db="EMBL/GenBank/DDBJ databases">
        <authorList>
            <person name="Kallberg Y."/>
            <person name="Tangrot J."/>
            <person name="Rosling A."/>
        </authorList>
    </citation>
    <scope>NUCLEOTIDE SEQUENCE</scope>
    <source>
        <strain evidence="1">AZ414A</strain>
    </source>
</reference>
<evidence type="ECO:0000313" key="1">
    <source>
        <dbReference type="EMBL" id="CAG8528474.1"/>
    </source>
</evidence>
<sequence>MSSFTEDAILETNHDADSPNTVTRVVVIAIDQSNYSHYAFDWAVKNFLRKESDLVAIALQGDAREEIVRKVSELNADGLIIGSRGLGVIKR</sequence>
<comment type="caution">
    <text evidence="1">The sequence shown here is derived from an EMBL/GenBank/DDBJ whole genome shotgun (WGS) entry which is preliminary data.</text>
</comment>
<accession>A0A9N9AHI7</accession>
<dbReference type="Gene3D" id="3.40.50.620">
    <property type="entry name" value="HUPs"/>
    <property type="match status" value="1"/>
</dbReference>
<dbReference type="SUPFAM" id="SSF52402">
    <property type="entry name" value="Adenine nucleotide alpha hydrolases-like"/>
    <property type="match status" value="1"/>
</dbReference>